<accession>A0ABT3YIN6</accession>
<dbReference type="InterPro" id="IPR041498">
    <property type="entry name" value="Big_6"/>
</dbReference>
<evidence type="ECO:0000256" key="2">
    <source>
        <dbReference type="SAM" id="Phobius"/>
    </source>
</evidence>
<dbReference type="PROSITE" id="PS51782">
    <property type="entry name" value="LYSM"/>
    <property type="match status" value="1"/>
</dbReference>
<feature type="compositionally biased region" description="Low complexity" evidence="1">
    <location>
        <begin position="216"/>
        <end position="233"/>
    </location>
</feature>
<dbReference type="PANTHER" id="PTHR34700">
    <property type="entry name" value="POTASSIUM BINDING PROTEIN KBP"/>
    <property type="match status" value="1"/>
</dbReference>
<dbReference type="InterPro" id="IPR018392">
    <property type="entry name" value="LysM"/>
</dbReference>
<keyword evidence="2" id="KW-0472">Membrane</keyword>
<feature type="compositionally biased region" description="Low complexity" evidence="1">
    <location>
        <begin position="245"/>
        <end position="276"/>
    </location>
</feature>
<feature type="region of interest" description="Disordered" evidence="1">
    <location>
        <begin position="49"/>
        <end position="100"/>
    </location>
</feature>
<evidence type="ECO:0000313" key="5">
    <source>
        <dbReference type="Proteomes" id="UP001081283"/>
    </source>
</evidence>
<dbReference type="CDD" id="cd00118">
    <property type="entry name" value="LysM"/>
    <property type="match status" value="1"/>
</dbReference>
<keyword evidence="5" id="KW-1185">Reference proteome</keyword>
<keyword evidence="2" id="KW-1133">Transmembrane helix</keyword>
<feature type="compositionally biased region" description="Low complexity" evidence="1">
    <location>
        <begin position="64"/>
        <end position="99"/>
    </location>
</feature>
<evidence type="ECO:0000259" key="3">
    <source>
        <dbReference type="PROSITE" id="PS51782"/>
    </source>
</evidence>
<dbReference type="PANTHER" id="PTHR34700:SF4">
    <property type="entry name" value="PHAGE-LIKE ELEMENT PBSX PROTEIN XKDP"/>
    <property type="match status" value="1"/>
</dbReference>
<dbReference type="EMBL" id="JAOVZQ010000001">
    <property type="protein sequence ID" value="MCY0095765.1"/>
    <property type="molecule type" value="Genomic_DNA"/>
</dbReference>
<dbReference type="RefSeq" id="WP_267613637.1">
    <property type="nucleotide sequence ID" value="NZ_JAOVZQ010000001.1"/>
</dbReference>
<keyword evidence="2" id="KW-0812">Transmembrane</keyword>
<reference evidence="4" key="1">
    <citation type="submission" date="2022-10" db="EMBL/GenBank/DDBJ databases">
        <title>Hoeflea sp. J2-29, isolated from marine algae.</title>
        <authorList>
            <person name="Kristyanto S."/>
            <person name="Kim J.M."/>
            <person name="Jeon C.O."/>
        </authorList>
    </citation>
    <scope>NUCLEOTIDE SEQUENCE</scope>
    <source>
        <strain evidence="4">J2-29</strain>
    </source>
</reference>
<dbReference type="Proteomes" id="UP001081283">
    <property type="component" value="Unassembled WGS sequence"/>
</dbReference>
<dbReference type="Pfam" id="PF17936">
    <property type="entry name" value="Big_6"/>
    <property type="match status" value="1"/>
</dbReference>
<sequence>MMNFGAGLAKIAGVMKMGTVLPAIAGVIVAATVGTYYVAPQLLGQAEETPSEPAQVSSLMGKDTAATDAAPAEAPAVVSDAQTDQTADPETAADTTEAPSFDLLRVEPDGSTVIAGRAEPGTKLDIMNGETVIASTSVGATGDFAAVLDTPLAAGDHLLTLRNVSADGAVRQSAEVATVSVPKSASGELLAMVSKPGEASRIMAQPVAPAEEKTTETAAETPAPAPMADAADAVNDETADETAQSATSDASPAEAEPEDAPAQVVADASADAQPAVETPALPDASGLLTTSAPEVALTDEGTVEPAGTEAAAPAEQEPDVDVAMVTPDPVEEPKAAEIPSDSNVRVDAIEIEGDRIFIAGSATPGFSVRVSADGAVIGTEKADETGRFIIEATAELSVGDHIISADLLDRDGKTVLLRASVPFNRPEGEALAAVAPGEPAATDPAAEGATTAAPGELVMPDLSGLSQMREEAFGALTALEGMVSGPDAPDASAVTAALKDTVSKLTAAATAELPAGSSAEASAMAQSMRAQANAALTVLKPMADGGDDLLADPARTREMLKQAETGLSEPSSLDVAAANAPQAATGAAAQSGEPRTIVQAPLASTPGAVIIRRGDTLWQISRRTYGQGVRYTTIYVANKSQIQNPDRIKPGQVFSVPESPLENAEELHKQLLDAGNRS</sequence>
<evidence type="ECO:0000313" key="4">
    <source>
        <dbReference type="EMBL" id="MCY0095765.1"/>
    </source>
</evidence>
<dbReference type="Gene3D" id="3.10.350.10">
    <property type="entry name" value="LysM domain"/>
    <property type="match status" value="1"/>
</dbReference>
<feature type="region of interest" description="Disordered" evidence="1">
    <location>
        <begin position="203"/>
        <end position="287"/>
    </location>
</feature>
<feature type="domain" description="LysM" evidence="3">
    <location>
        <begin position="607"/>
        <end position="656"/>
    </location>
</feature>
<name>A0ABT3YIN6_9HYPH</name>
<dbReference type="Pfam" id="PF01476">
    <property type="entry name" value="LysM"/>
    <property type="match status" value="1"/>
</dbReference>
<protein>
    <submittedName>
        <fullName evidence="4">Ig-like domain-containing protein</fullName>
    </submittedName>
</protein>
<organism evidence="4 5">
    <name type="scientific">Hoeflea ulvae</name>
    <dbReference type="NCBI Taxonomy" id="2983764"/>
    <lineage>
        <taxon>Bacteria</taxon>
        <taxon>Pseudomonadati</taxon>
        <taxon>Pseudomonadota</taxon>
        <taxon>Alphaproteobacteria</taxon>
        <taxon>Hyphomicrobiales</taxon>
        <taxon>Rhizobiaceae</taxon>
        <taxon>Hoeflea</taxon>
    </lineage>
</organism>
<feature type="transmembrane region" description="Helical" evidence="2">
    <location>
        <begin position="20"/>
        <end position="39"/>
    </location>
</feature>
<dbReference type="SMART" id="SM00257">
    <property type="entry name" value="LysM"/>
    <property type="match status" value="1"/>
</dbReference>
<gene>
    <name evidence="4" type="ORF">OEG82_17310</name>
</gene>
<dbReference type="InterPro" id="IPR052196">
    <property type="entry name" value="Bact_Kbp"/>
</dbReference>
<evidence type="ECO:0000256" key="1">
    <source>
        <dbReference type="SAM" id="MobiDB-lite"/>
    </source>
</evidence>
<proteinExistence type="predicted"/>
<dbReference type="InterPro" id="IPR036779">
    <property type="entry name" value="LysM_dom_sf"/>
</dbReference>
<comment type="caution">
    <text evidence="4">The sequence shown here is derived from an EMBL/GenBank/DDBJ whole genome shotgun (WGS) entry which is preliminary data.</text>
</comment>